<keyword evidence="2" id="KW-0067">ATP-binding</keyword>
<protein>
    <recommendedName>
        <fullName evidence="5">DNA mismatch repair proteins mutS family domain-containing protein</fullName>
    </recommendedName>
</protein>
<evidence type="ECO:0000313" key="7">
    <source>
        <dbReference type="Proteomes" id="UP000821837"/>
    </source>
</evidence>
<dbReference type="GO" id="GO:0006312">
    <property type="term" value="P:mitotic recombination"/>
    <property type="evidence" value="ECO:0007669"/>
    <property type="project" value="TreeGrafter"/>
</dbReference>
<keyword evidence="3" id="KW-0238">DNA-binding</keyword>
<dbReference type="GO" id="GO:0030983">
    <property type="term" value="F:mismatched DNA binding"/>
    <property type="evidence" value="ECO:0007669"/>
    <property type="project" value="InterPro"/>
</dbReference>
<keyword evidence="1" id="KW-0547">Nucleotide-binding</keyword>
<dbReference type="InterPro" id="IPR027417">
    <property type="entry name" value="P-loop_NTPase"/>
</dbReference>
<dbReference type="AlphaFoldDB" id="A0A9D4PNM0"/>
<evidence type="ECO:0000256" key="3">
    <source>
        <dbReference type="ARBA" id="ARBA00023125"/>
    </source>
</evidence>
<name>A0A9D4PNM0_RHISA</name>
<dbReference type="EMBL" id="JABSTV010001252">
    <property type="protein sequence ID" value="KAH7948231.1"/>
    <property type="molecule type" value="Genomic_DNA"/>
</dbReference>
<evidence type="ECO:0000256" key="1">
    <source>
        <dbReference type="ARBA" id="ARBA00022741"/>
    </source>
</evidence>
<dbReference type="GO" id="GO:0006298">
    <property type="term" value="P:mismatch repair"/>
    <property type="evidence" value="ECO:0007669"/>
    <property type="project" value="InterPro"/>
</dbReference>
<dbReference type="SUPFAM" id="SSF52540">
    <property type="entry name" value="P-loop containing nucleoside triphosphate hydrolases"/>
    <property type="match status" value="1"/>
</dbReference>
<gene>
    <name evidence="6" type="ORF">HPB52_019631</name>
</gene>
<keyword evidence="7" id="KW-1185">Reference proteome</keyword>
<reference evidence="6" key="1">
    <citation type="journal article" date="2020" name="Cell">
        <title>Large-Scale Comparative Analyses of Tick Genomes Elucidate Their Genetic Diversity and Vector Capacities.</title>
        <authorList>
            <consortium name="Tick Genome and Microbiome Consortium (TIGMIC)"/>
            <person name="Jia N."/>
            <person name="Wang J."/>
            <person name="Shi W."/>
            <person name="Du L."/>
            <person name="Sun Y."/>
            <person name="Zhan W."/>
            <person name="Jiang J.F."/>
            <person name="Wang Q."/>
            <person name="Zhang B."/>
            <person name="Ji P."/>
            <person name="Bell-Sakyi L."/>
            <person name="Cui X.M."/>
            <person name="Yuan T.T."/>
            <person name="Jiang B.G."/>
            <person name="Yang W.F."/>
            <person name="Lam T.T."/>
            <person name="Chang Q.C."/>
            <person name="Ding S.J."/>
            <person name="Wang X.J."/>
            <person name="Zhu J.G."/>
            <person name="Ruan X.D."/>
            <person name="Zhao L."/>
            <person name="Wei J.T."/>
            <person name="Ye R.Z."/>
            <person name="Que T.C."/>
            <person name="Du C.H."/>
            <person name="Zhou Y.H."/>
            <person name="Cheng J.X."/>
            <person name="Dai P.F."/>
            <person name="Guo W.B."/>
            <person name="Han X.H."/>
            <person name="Huang E.J."/>
            <person name="Li L.F."/>
            <person name="Wei W."/>
            <person name="Gao Y.C."/>
            <person name="Liu J.Z."/>
            <person name="Shao H.Z."/>
            <person name="Wang X."/>
            <person name="Wang C.C."/>
            <person name="Yang T.C."/>
            <person name="Huo Q.B."/>
            <person name="Li W."/>
            <person name="Chen H.Y."/>
            <person name="Chen S.E."/>
            <person name="Zhou L.G."/>
            <person name="Ni X.B."/>
            <person name="Tian J.H."/>
            <person name="Sheng Y."/>
            <person name="Liu T."/>
            <person name="Pan Y.S."/>
            <person name="Xia L.Y."/>
            <person name="Li J."/>
            <person name="Zhao F."/>
            <person name="Cao W.C."/>
        </authorList>
    </citation>
    <scope>NUCLEOTIDE SEQUENCE</scope>
    <source>
        <strain evidence="6">Rsan-2018</strain>
    </source>
</reference>
<sequence length="89" mass="9606">MGGKSTYIRSVALAVLMAQVGSFVPCDSAELTIVDAVLTRIGAGDQQLKGVSTFMAEMLESAHILREARQVLSQYEAATAKMEETDMEH</sequence>
<evidence type="ECO:0000256" key="2">
    <source>
        <dbReference type="ARBA" id="ARBA00022840"/>
    </source>
</evidence>
<accession>A0A9D4PNM0</accession>
<organism evidence="6 7">
    <name type="scientific">Rhipicephalus sanguineus</name>
    <name type="common">Brown dog tick</name>
    <name type="synonym">Ixodes sanguineus</name>
    <dbReference type="NCBI Taxonomy" id="34632"/>
    <lineage>
        <taxon>Eukaryota</taxon>
        <taxon>Metazoa</taxon>
        <taxon>Ecdysozoa</taxon>
        <taxon>Arthropoda</taxon>
        <taxon>Chelicerata</taxon>
        <taxon>Arachnida</taxon>
        <taxon>Acari</taxon>
        <taxon>Parasitiformes</taxon>
        <taxon>Ixodida</taxon>
        <taxon>Ixodoidea</taxon>
        <taxon>Ixodidae</taxon>
        <taxon>Rhipicephalinae</taxon>
        <taxon>Rhipicephalus</taxon>
        <taxon>Rhipicephalus</taxon>
    </lineage>
</organism>
<dbReference type="GO" id="GO:0032301">
    <property type="term" value="C:MutSalpha complex"/>
    <property type="evidence" value="ECO:0007669"/>
    <property type="project" value="TreeGrafter"/>
</dbReference>
<feature type="chain" id="PRO_5039369693" description="DNA mismatch repair proteins mutS family domain-containing protein" evidence="4">
    <location>
        <begin position="23"/>
        <end position="89"/>
    </location>
</feature>
<feature type="domain" description="DNA mismatch repair proteins mutS family" evidence="5">
    <location>
        <begin position="1"/>
        <end position="88"/>
    </location>
</feature>
<dbReference type="GO" id="GO:0140664">
    <property type="term" value="F:ATP-dependent DNA damage sensor activity"/>
    <property type="evidence" value="ECO:0007669"/>
    <property type="project" value="InterPro"/>
</dbReference>
<dbReference type="GO" id="GO:0005524">
    <property type="term" value="F:ATP binding"/>
    <property type="evidence" value="ECO:0007669"/>
    <property type="project" value="UniProtKB-KW"/>
</dbReference>
<evidence type="ECO:0000313" key="6">
    <source>
        <dbReference type="EMBL" id="KAH7948231.1"/>
    </source>
</evidence>
<dbReference type="Proteomes" id="UP000821837">
    <property type="component" value="Chromosome 6"/>
</dbReference>
<dbReference type="InterPro" id="IPR045076">
    <property type="entry name" value="MutS"/>
</dbReference>
<dbReference type="Gene3D" id="3.40.50.300">
    <property type="entry name" value="P-loop containing nucleotide triphosphate hydrolases"/>
    <property type="match status" value="1"/>
</dbReference>
<dbReference type="SMART" id="SM00534">
    <property type="entry name" value="MUTSac"/>
    <property type="match status" value="1"/>
</dbReference>
<comment type="caution">
    <text evidence="6">The sequence shown here is derived from an EMBL/GenBank/DDBJ whole genome shotgun (WGS) entry which is preliminary data.</text>
</comment>
<proteinExistence type="predicted"/>
<feature type="signal peptide" evidence="4">
    <location>
        <begin position="1"/>
        <end position="22"/>
    </location>
</feature>
<dbReference type="Pfam" id="PF00488">
    <property type="entry name" value="MutS_V"/>
    <property type="match status" value="1"/>
</dbReference>
<dbReference type="PANTHER" id="PTHR11361:SF35">
    <property type="entry name" value="DNA MISMATCH REPAIR PROTEIN MSH2"/>
    <property type="match status" value="1"/>
</dbReference>
<reference evidence="6" key="2">
    <citation type="submission" date="2021-09" db="EMBL/GenBank/DDBJ databases">
        <authorList>
            <person name="Jia N."/>
            <person name="Wang J."/>
            <person name="Shi W."/>
            <person name="Du L."/>
            <person name="Sun Y."/>
            <person name="Zhan W."/>
            <person name="Jiang J."/>
            <person name="Wang Q."/>
            <person name="Zhang B."/>
            <person name="Ji P."/>
            <person name="Sakyi L.B."/>
            <person name="Cui X."/>
            <person name="Yuan T."/>
            <person name="Jiang B."/>
            <person name="Yang W."/>
            <person name="Lam T.T.-Y."/>
            <person name="Chang Q."/>
            <person name="Ding S."/>
            <person name="Wang X."/>
            <person name="Zhu J."/>
            <person name="Ruan X."/>
            <person name="Zhao L."/>
            <person name="Wei J."/>
            <person name="Que T."/>
            <person name="Du C."/>
            <person name="Cheng J."/>
            <person name="Dai P."/>
            <person name="Han X."/>
            <person name="Huang E."/>
            <person name="Gao Y."/>
            <person name="Liu J."/>
            <person name="Shao H."/>
            <person name="Ye R."/>
            <person name="Li L."/>
            <person name="Wei W."/>
            <person name="Wang X."/>
            <person name="Wang C."/>
            <person name="Huo Q."/>
            <person name="Li W."/>
            <person name="Guo W."/>
            <person name="Chen H."/>
            <person name="Chen S."/>
            <person name="Zhou L."/>
            <person name="Zhou L."/>
            <person name="Ni X."/>
            <person name="Tian J."/>
            <person name="Zhou Y."/>
            <person name="Sheng Y."/>
            <person name="Liu T."/>
            <person name="Pan Y."/>
            <person name="Xia L."/>
            <person name="Li J."/>
            <person name="Zhao F."/>
            <person name="Cao W."/>
        </authorList>
    </citation>
    <scope>NUCLEOTIDE SEQUENCE</scope>
    <source>
        <strain evidence="6">Rsan-2018</strain>
        <tissue evidence="6">Larvae</tissue>
    </source>
</reference>
<dbReference type="PANTHER" id="PTHR11361">
    <property type="entry name" value="DNA MISMATCH REPAIR PROTEIN MUTS FAMILY MEMBER"/>
    <property type="match status" value="1"/>
</dbReference>
<evidence type="ECO:0000256" key="4">
    <source>
        <dbReference type="SAM" id="SignalP"/>
    </source>
</evidence>
<evidence type="ECO:0000259" key="5">
    <source>
        <dbReference type="SMART" id="SM00534"/>
    </source>
</evidence>
<dbReference type="InterPro" id="IPR000432">
    <property type="entry name" value="DNA_mismatch_repair_MutS_C"/>
</dbReference>
<keyword evidence="4" id="KW-0732">Signal</keyword>
<dbReference type="VEuPathDB" id="VectorBase:RSAN_027175"/>